<evidence type="ECO:0000313" key="2">
    <source>
        <dbReference type="EMBL" id="GAP41148.1"/>
    </source>
</evidence>
<reference evidence="2" key="1">
    <citation type="journal article" date="2015" name="Genome Announc.">
        <title>Draft Genome Sequence of Anaerolineae Strain TC1, a Novel Isolate from a Methanogenic Wastewater Treatment System.</title>
        <authorList>
            <person name="Matsuura N."/>
            <person name="Tourlousse D.M."/>
            <person name="Sun L."/>
            <person name="Toyonaga M."/>
            <person name="Kuroda K."/>
            <person name="Ohashi A."/>
            <person name="Cruz R."/>
            <person name="Yamaguchi T."/>
            <person name="Sekiguchi Y."/>
        </authorList>
    </citation>
    <scope>NUCLEOTIDE SEQUENCE [LARGE SCALE GENOMIC DNA]</scope>
    <source>
        <strain evidence="2">TC1</strain>
    </source>
</reference>
<sequence>MKYTNGATSLIASAATASAIVLGKLFVQNYVDEKNIKKAQMSEDQIIKLLKADIVSRETSIKLKKETVDQITKEIQEEEQRISESQRIIAGLSCQVEENLIH</sequence>
<evidence type="ECO:0000313" key="3">
    <source>
        <dbReference type="Proteomes" id="UP000053370"/>
    </source>
</evidence>
<accession>A0A0S7BLF6</accession>
<name>A0A0S7BLF6_9CHLR</name>
<dbReference type="STRING" id="1678840.ATC1_131130"/>
<feature type="coiled-coil region" evidence="1">
    <location>
        <begin position="61"/>
        <end position="95"/>
    </location>
</feature>
<gene>
    <name evidence="2" type="ORF">ATC1_131130</name>
</gene>
<dbReference type="Proteomes" id="UP000053370">
    <property type="component" value="Unassembled WGS sequence"/>
</dbReference>
<keyword evidence="1" id="KW-0175">Coiled coil</keyword>
<evidence type="ECO:0000256" key="1">
    <source>
        <dbReference type="SAM" id="Coils"/>
    </source>
</evidence>
<dbReference type="AlphaFoldDB" id="A0A0S7BLF6"/>
<dbReference type="EMBL" id="DF968181">
    <property type="protein sequence ID" value="GAP41148.1"/>
    <property type="molecule type" value="Genomic_DNA"/>
</dbReference>
<keyword evidence="3" id="KW-1185">Reference proteome</keyword>
<dbReference type="RefSeq" id="WP_152024293.1">
    <property type="nucleotide sequence ID" value="NZ_DF968181.1"/>
</dbReference>
<proteinExistence type="predicted"/>
<protein>
    <submittedName>
        <fullName evidence="2">Uncharacterized protein</fullName>
    </submittedName>
</protein>
<organism evidence="2">
    <name type="scientific">Flexilinea flocculi</name>
    <dbReference type="NCBI Taxonomy" id="1678840"/>
    <lineage>
        <taxon>Bacteria</taxon>
        <taxon>Bacillati</taxon>
        <taxon>Chloroflexota</taxon>
        <taxon>Anaerolineae</taxon>
        <taxon>Anaerolineales</taxon>
        <taxon>Anaerolineaceae</taxon>
        <taxon>Flexilinea</taxon>
    </lineage>
</organism>